<comment type="caution">
    <text evidence="2">The sequence shown here is derived from an EMBL/GenBank/DDBJ whole genome shotgun (WGS) entry which is preliminary data.</text>
</comment>
<gene>
    <name evidence="2" type="ORF">Cch02nite_75920</name>
</gene>
<dbReference type="Gene3D" id="3.40.50.1820">
    <property type="entry name" value="alpha/beta hydrolase"/>
    <property type="match status" value="1"/>
</dbReference>
<sequence>MNIRNLLRPTPILAAAGVTAVTLGILLTSTVSATASTTVDDMKTTLDSRIAGAKPTVVLVHGGFADASASWNPVIKRLQKNGYPVVAPANPLRGLPTDVAYLKSVLDSVKGPIVLVGHSYGGAVITNAAAGDSDVKALVYIAAFMPDKGERLGELIGKFPGSEIQAALNPVQFPNPDGTTGTELYLQPDKLRAVFAADLPESTTMLMASTQRPFSASSFEDVTQEAAWHTIPSWALIARQDKAIPAELERYEAKRANSKTVEVDGSHVAMVSRPDVTTNLIIAAATATA</sequence>
<organism evidence="2 3">
    <name type="scientific">Catellatospora chokoriensis</name>
    <dbReference type="NCBI Taxonomy" id="310353"/>
    <lineage>
        <taxon>Bacteria</taxon>
        <taxon>Bacillati</taxon>
        <taxon>Actinomycetota</taxon>
        <taxon>Actinomycetes</taxon>
        <taxon>Micromonosporales</taxon>
        <taxon>Micromonosporaceae</taxon>
        <taxon>Catellatospora</taxon>
    </lineage>
</organism>
<dbReference type="GO" id="GO:0016787">
    <property type="term" value="F:hydrolase activity"/>
    <property type="evidence" value="ECO:0007669"/>
    <property type="project" value="UniProtKB-KW"/>
</dbReference>
<dbReference type="Pfam" id="PF12697">
    <property type="entry name" value="Abhydrolase_6"/>
    <property type="match status" value="1"/>
</dbReference>
<keyword evidence="3" id="KW-1185">Reference proteome</keyword>
<protein>
    <submittedName>
        <fullName evidence="2">Alpha/beta hydrolase</fullName>
    </submittedName>
</protein>
<proteinExistence type="predicted"/>
<evidence type="ECO:0000259" key="1">
    <source>
        <dbReference type="Pfam" id="PF12697"/>
    </source>
</evidence>
<dbReference type="Proteomes" id="UP000619293">
    <property type="component" value="Unassembled WGS sequence"/>
</dbReference>
<dbReference type="PANTHER" id="PTHR37017:SF11">
    <property type="entry name" value="ESTERASE_LIPASE_THIOESTERASE DOMAIN-CONTAINING PROTEIN"/>
    <property type="match status" value="1"/>
</dbReference>
<dbReference type="AlphaFoldDB" id="A0A8J3K7S2"/>
<dbReference type="InterPro" id="IPR052897">
    <property type="entry name" value="Sec-Metab_Biosynth_Hydrolase"/>
</dbReference>
<reference evidence="2 3" key="1">
    <citation type="submission" date="2021-01" db="EMBL/GenBank/DDBJ databases">
        <title>Whole genome shotgun sequence of Catellatospora chokoriensis NBRC 107358.</title>
        <authorList>
            <person name="Komaki H."/>
            <person name="Tamura T."/>
        </authorList>
    </citation>
    <scope>NUCLEOTIDE SEQUENCE [LARGE SCALE GENOMIC DNA]</scope>
    <source>
        <strain evidence="2 3">NBRC 107358</strain>
    </source>
</reference>
<dbReference type="EMBL" id="BONG01000083">
    <property type="protein sequence ID" value="GIF94148.1"/>
    <property type="molecule type" value="Genomic_DNA"/>
</dbReference>
<dbReference type="SUPFAM" id="SSF53474">
    <property type="entry name" value="alpha/beta-Hydrolases"/>
    <property type="match status" value="1"/>
</dbReference>
<evidence type="ECO:0000313" key="2">
    <source>
        <dbReference type="EMBL" id="GIF94148.1"/>
    </source>
</evidence>
<dbReference type="InterPro" id="IPR000073">
    <property type="entry name" value="AB_hydrolase_1"/>
</dbReference>
<accession>A0A8J3K7S2</accession>
<dbReference type="PANTHER" id="PTHR37017">
    <property type="entry name" value="AB HYDROLASE-1 DOMAIN-CONTAINING PROTEIN-RELATED"/>
    <property type="match status" value="1"/>
</dbReference>
<evidence type="ECO:0000313" key="3">
    <source>
        <dbReference type="Proteomes" id="UP000619293"/>
    </source>
</evidence>
<dbReference type="InterPro" id="IPR029058">
    <property type="entry name" value="AB_hydrolase_fold"/>
</dbReference>
<feature type="domain" description="AB hydrolase-1" evidence="1">
    <location>
        <begin position="57"/>
        <end position="277"/>
    </location>
</feature>
<keyword evidence="2" id="KW-0378">Hydrolase</keyword>
<name>A0A8J3K7S2_9ACTN</name>